<feature type="transmembrane region" description="Helical" evidence="2">
    <location>
        <begin position="17"/>
        <end position="38"/>
    </location>
</feature>
<evidence type="ECO:0000313" key="3">
    <source>
        <dbReference type="EMBL" id="MBK1629900.1"/>
    </source>
</evidence>
<keyword evidence="2" id="KW-0812">Transmembrane</keyword>
<evidence type="ECO:0000313" key="4">
    <source>
        <dbReference type="Proteomes" id="UP000748752"/>
    </source>
</evidence>
<dbReference type="EMBL" id="NRRV01000006">
    <property type="protein sequence ID" value="MBK1629900.1"/>
    <property type="molecule type" value="Genomic_DNA"/>
</dbReference>
<keyword evidence="4" id="KW-1185">Reference proteome</keyword>
<gene>
    <name evidence="3" type="ORF">CKO31_03910</name>
</gene>
<organism evidence="3 4">
    <name type="scientific">Thiohalocapsa halophila</name>
    <dbReference type="NCBI Taxonomy" id="69359"/>
    <lineage>
        <taxon>Bacteria</taxon>
        <taxon>Pseudomonadati</taxon>
        <taxon>Pseudomonadota</taxon>
        <taxon>Gammaproteobacteria</taxon>
        <taxon>Chromatiales</taxon>
        <taxon>Chromatiaceae</taxon>
        <taxon>Thiohalocapsa</taxon>
    </lineage>
</organism>
<keyword evidence="2" id="KW-0472">Membrane</keyword>
<dbReference type="PANTHER" id="PTHR31876:SF26">
    <property type="entry name" value="PROTEIN LIKE COV 2"/>
    <property type="match status" value="1"/>
</dbReference>
<feature type="region of interest" description="Disordered" evidence="1">
    <location>
        <begin position="209"/>
        <end position="234"/>
    </location>
</feature>
<feature type="transmembrane region" description="Helical" evidence="2">
    <location>
        <begin position="58"/>
        <end position="83"/>
    </location>
</feature>
<sequence length="234" mass="24705">MPERSATTQVLTRLRNLFLQGIALLAPLILTIALIIWLGRSVELVVGGALRQLLPPDWYIPGAGLAVGVVLTLAAGLLANLFLVRWLVNLLEGVLDRIPLVKSLFQGLKDVSRFFAQGSDQELGRPVSVGLPLGDGEMQLVGFVMQERATLPTGQVHADDAAQRIAVYLPMSYQVGGYTLYLDPARVTPLDVGTEQALRAVLTGGSLTGDQPAAAAGGGADTDMKPAEGVDARG</sequence>
<name>A0ABS1CDC1_9GAMM</name>
<accession>A0ABS1CDC1</accession>
<reference evidence="3 4" key="1">
    <citation type="journal article" date="2020" name="Microorganisms">
        <title>Osmotic Adaptation and Compatible Solute Biosynthesis of Phototrophic Bacteria as Revealed from Genome Analyses.</title>
        <authorList>
            <person name="Imhoff J.F."/>
            <person name="Rahn T."/>
            <person name="Kunzel S."/>
            <person name="Keller A."/>
            <person name="Neulinger S.C."/>
        </authorList>
    </citation>
    <scope>NUCLEOTIDE SEQUENCE [LARGE SCALE GENOMIC DNA]</scope>
    <source>
        <strain evidence="3 4">DSM 6210</strain>
    </source>
</reference>
<dbReference type="Proteomes" id="UP000748752">
    <property type="component" value="Unassembled WGS sequence"/>
</dbReference>
<dbReference type="RefSeq" id="WP_200234255.1">
    <property type="nucleotide sequence ID" value="NZ_NRRV01000006.1"/>
</dbReference>
<proteinExistence type="predicted"/>
<evidence type="ECO:0000256" key="2">
    <source>
        <dbReference type="SAM" id="Phobius"/>
    </source>
</evidence>
<protein>
    <recommendedName>
        <fullName evidence="5">DUF502 domain-containing protein</fullName>
    </recommendedName>
</protein>
<dbReference type="Pfam" id="PF04367">
    <property type="entry name" value="DUF502"/>
    <property type="match status" value="1"/>
</dbReference>
<keyword evidence="2" id="KW-1133">Transmembrane helix</keyword>
<dbReference type="InterPro" id="IPR007462">
    <property type="entry name" value="COV1-like"/>
</dbReference>
<evidence type="ECO:0000256" key="1">
    <source>
        <dbReference type="SAM" id="MobiDB-lite"/>
    </source>
</evidence>
<feature type="compositionally biased region" description="Basic and acidic residues" evidence="1">
    <location>
        <begin position="222"/>
        <end position="234"/>
    </location>
</feature>
<comment type="caution">
    <text evidence="3">The sequence shown here is derived from an EMBL/GenBank/DDBJ whole genome shotgun (WGS) entry which is preliminary data.</text>
</comment>
<evidence type="ECO:0008006" key="5">
    <source>
        <dbReference type="Google" id="ProtNLM"/>
    </source>
</evidence>
<dbReference type="PANTHER" id="PTHR31876">
    <property type="entry name" value="COV-LIKE PROTEIN 1"/>
    <property type="match status" value="1"/>
</dbReference>